<dbReference type="Proteomes" id="UP000821865">
    <property type="component" value="Chromosome 1"/>
</dbReference>
<evidence type="ECO:0000313" key="2">
    <source>
        <dbReference type="Proteomes" id="UP000821865"/>
    </source>
</evidence>
<evidence type="ECO:0000313" key="1">
    <source>
        <dbReference type="EMBL" id="KAH7978890.1"/>
    </source>
</evidence>
<gene>
    <name evidence="1" type="ORF">HPB49_007240</name>
</gene>
<reference evidence="1" key="1">
    <citation type="submission" date="2020-05" db="EMBL/GenBank/DDBJ databases">
        <title>Large-scale comparative analyses of tick genomes elucidate their genetic diversity and vector capacities.</title>
        <authorList>
            <person name="Jia N."/>
            <person name="Wang J."/>
            <person name="Shi W."/>
            <person name="Du L."/>
            <person name="Sun Y."/>
            <person name="Zhan W."/>
            <person name="Jiang J."/>
            <person name="Wang Q."/>
            <person name="Zhang B."/>
            <person name="Ji P."/>
            <person name="Sakyi L.B."/>
            <person name="Cui X."/>
            <person name="Yuan T."/>
            <person name="Jiang B."/>
            <person name="Yang W."/>
            <person name="Lam T.T.-Y."/>
            <person name="Chang Q."/>
            <person name="Ding S."/>
            <person name="Wang X."/>
            <person name="Zhu J."/>
            <person name="Ruan X."/>
            <person name="Zhao L."/>
            <person name="Wei J."/>
            <person name="Que T."/>
            <person name="Du C."/>
            <person name="Cheng J."/>
            <person name="Dai P."/>
            <person name="Han X."/>
            <person name="Huang E."/>
            <person name="Gao Y."/>
            <person name="Liu J."/>
            <person name="Shao H."/>
            <person name="Ye R."/>
            <person name="Li L."/>
            <person name="Wei W."/>
            <person name="Wang X."/>
            <person name="Wang C."/>
            <person name="Yang T."/>
            <person name="Huo Q."/>
            <person name="Li W."/>
            <person name="Guo W."/>
            <person name="Chen H."/>
            <person name="Zhou L."/>
            <person name="Ni X."/>
            <person name="Tian J."/>
            <person name="Zhou Y."/>
            <person name="Sheng Y."/>
            <person name="Liu T."/>
            <person name="Pan Y."/>
            <person name="Xia L."/>
            <person name="Li J."/>
            <person name="Zhao F."/>
            <person name="Cao W."/>
        </authorList>
    </citation>
    <scope>NUCLEOTIDE SEQUENCE</scope>
    <source>
        <strain evidence="1">Dsil-2018</strain>
    </source>
</reference>
<proteinExistence type="predicted"/>
<protein>
    <submittedName>
        <fullName evidence="1">Uncharacterized protein</fullName>
    </submittedName>
</protein>
<organism evidence="1 2">
    <name type="scientific">Dermacentor silvarum</name>
    <name type="common">Tick</name>
    <dbReference type="NCBI Taxonomy" id="543639"/>
    <lineage>
        <taxon>Eukaryota</taxon>
        <taxon>Metazoa</taxon>
        <taxon>Ecdysozoa</taxon>
        <taxon>Arthropoda</taxon>
        <taxon>Chelicerata</taxon>
        <taxon>Arachnida</taxon>
        <taxon>Acari</taxon>
        <taxon>Parasitiformes</taxon>
        <taxon>Ixodida</taxon>
        <taxon>Ixodoidea</taxon>
        <taxon>Ixodidae</taxon>
        <taxon>Rhipicephalinae</taxon>
        <taxon>Dermacentor</taxon>
    </lineage>
</organism>
<name>A0ACB8DX96_DERSI</name>
<comment type="caution">
    <text evidence="1">The sequence shown here is derived from an EMBL/GenBank/DDBJ whole genome shotgun (WGS) entry which is preliminary data.</text>
</comment>
<keyword evidence="2" id="KW-1185">Reference proteome</keyword>
<accession>A0ACB8DX96</accession>
<sequence>MENYCDFIGKSADCLVARIEKMLKEAPDEPIRCLDNVQKCALDIIGLGRSIVTYEPIETRYKAFIAFSLGVSPTSTAVGSRERQHKPYDRQRVLRHMIATQEHVRNSANTHHVTNTRKAELQKLSNHTADSQALEKNQDGSGSLFMDSLLLAHMKAPSSYTLDDVGKDADFMMLAETLRLCPPFPYYGKVLDQDLTLDGCTLPKGVSCFINLFSLHRNPNEFERPEEYVPERFLSDEDTYHHPFSYVPFSAGPKNCLGQKFVMMEIKIVLVKILSKFTVESTRPLQELEMTFDISLKAKGGLPVLFRKRNQT</sequence>
<dbReference type="EMBL" id="CM023470">
    <property type="protein sequence ID" value="KAH7978890.1"/>
    <property type="molecule type" value="Genomic_DNA"/>
</dbReference>